<feature type="region of interest" description="Disordered" evidence="1">
    <location>
        <begin position="92"/>
        <end position="112"/>
    </location>
</feature>
<gene>
    <name evidence="2" type="ORF">NIOZUU159_00402</name>
</gene>
<organism evidence="2">
    <name type="scientific">Virus NIOZ-UU159</name>
    <dbReference type="NCBI Taxonomy" id="2763270"/>
    <lineage>
        <taxon>Viruses</taxon>
    </lineage>
</organism>
<proteinExistence type="predicted"/>
<name>A0A7S9SUY8_9VIRU</name>
<reference evidence="2" key="1">
    <citation type="submission" date="2020-08" db="EMBL/GenBank/DDBJ databases">
        <title>Bridging the membrane lipid divide: bacteria of the FCB group superphylum have the potential to synthesize archaeal ether lipids.</title>
        <authorList>
            <person name="Villanueva L."/>
            <person name="von Meijenfeldt F.A.B."/>
            <person name="Westbye A.B."/>
            <person name="Yadav S."/>
            <person name="Hopmans E.C."/>
            <person name="Dutilh B.E."/>
            <person name="Sinninghe Damste J.S."/>
        </authorList>
    </citation>
    <scope>NUCLEOTIDE SEQUENCE</scope>
    <source>
        <strain evidence="2">NIOZ-UU159</strain>
    </source>
</reference>
<accession>A0A7S9SUY8</accession>
<protein>
    <submittedName>
        <fullName evidence="2">Uncharacterized protein</fullName>
    </submittedName>
</protein>
<sequence length="112" mass="12135">MSLSGINLRINQLESQLSAMKGASAPAVVDNIEEVAKLGEKLTAVEGKADACLNACNEVMMANKKDVETLQQRIVKIEKVEKVVEKLAKSVEGLSKKSQDAAQGEWARPVQR</sequence>
<evidence type="ECO:0000256" key="1">
    <source>
        <dbReference type="SAM" id="MobiDB-lite"/>
    </source>
</evidence>
<dbReference type="EMBL" id="MW030614">
    <property type="protein sequence ID" value="QPI16905.1"/>
    <property type="molecule type" value="Genomic_DNA"/>
</dbReference>
<evidence type="ECO:0000313" key="2">
    <source>
        <dbReference type="EMBL" id="QPI16905.1"/>
    </source>
</evidence>